<gene>
    <name evidence="1" type="ORF">QX249_12945</name>
</gene>
<protein>
    <submittedName>
        <fullName evidence="1">Uncharacterized protein</fullName>
    </submittedName>
</protein>
<accession>A0AAW8Q137</accession>
<dbReference type="Proteomes" id="UP001253193">
    <property type="component" value="Unassembled WGS sequence"/>
</dbReference>
<sequence length="148" mass="17495">MITHNTVFITSNRTGETFVVPDVKQFINDIFERYSMWSACDYFDNNQLTDSHGKSLDYLVLEKIAEVERKRSARYRGRIFCGYKRNGASVLRRPKTTAELRQVAALKADGYGNLIRRHKSSIPTVWDDIWRGDMSKHNWKRQRRTQYK</sequence>
<dbReference type="AlphaFoldDB" id="A0AAW8Q137"/>
<dbReference type="EMBL" id="JAUHGG010000003">
    <property type="protein sequence ID" value="MDS1821573.1"/>
    <property type="molecule type" value="Genomic_DNA"/>
</dbReference>
<proteinExistence type="predicted"/>
<comment type="caution">
    <text evidence="1">The sequence shown here is derived from an EMBL/GenBank/DDBJ whole genome shotgun (WGS) entry which is preliminary data.</text>
</comment>
<name>A0AAW8Q137_VIBPH</name>
<evidence type="ECO:0000313" key="1">
    <source>
        <dbReference type="EMBL" id="MDS1821573.1"/>
    </source>
</evidence>
<organism evidence="1 2">
    <name type="scientific">Vibrio parahaemolyticus</name>
    <dbReference type="NCBI Taxonomy" id="670"/>
    <lineage>
        <taxon>Bacteria</taxon>
        <taxon>Pseudomonadati</taxon>
        <taxon>Pseudomonadota</taxon>
        <taxon>Gammaproteobacteria</taxon>
        <taxon>Vibrionales</taxon>
        <taxon>Vibrionaceae</taxon>
        <taxon>Vibrio</taxon>
    </lineage>
</organism>
<reference evidence="1" key="1">
    <citation type="submission" date="2023-06" db="EMBL/GenBank/DDBJ databases">
        <title>Genomic Diversity of Vibrio spp. and Metagenomic Analysis of Pathogens in Florida Gulf Coastal Waters Following Hurricane Ian.</title>
        <authorList>
            <person name="Brumfield K.D."/>
        </authorList>
    </citation>
    <scope>NUCLEOTIDE SEQUENCE</scope>
    <source>
        <strain evidence="1">WBS2B-138</strain>
    </source>
</reference>
<evidence type="ECO:0000313" key="2">
    <source>
        <dbReference type="Proteomes" id="UP001253193"/>
    </source>
</evidence>
<dbReference type="RefSeq" id="WP_311020483.1">
    <property type="nucleotide sequence ID" value="NZ_JAUHGG010000003.1"/>
</dbReference>